<evidence type="ECO:0000313" key="2">
    <source>
        <dbReference type="EMBL" id="AFK67007.1"/>
    </source>
</evidence>
<dbReference type="Proteomes" id="UP000005268">
    <property type="component" value="Chromosome"/>
</dbReference>
<dbReference type="HOGENOM" id="CLU_2525025_0_0_6"/>
<dbReference type="KEGG" id="ppi:YSA_00433"/>
<reference evidence="2 3" key="1">
    <citation type="journal article" date="2012" name="J. Bacteriol.">
        <title>Complete Genome Sequence of the Naphthalene-Degrading Pseudomonas putida Strain ND6.</title>
        <authorList>
            <person name="Li S."/>
            <person name="Zhao H."/>
            <person name="Li Y."/>
            <person name="Niu S."/>
            <person name="Cai B."/>
        </authorList>
    </citation>
    <scope>NUCLEOTIDE SEQUENCE [LARGE SCALE GENOMIC DNA]</scope>
    <source>
        <strain evidence="2 3">ND6</strain>
    </source>
</reference>
<dbReference type="EMBL" id="CP003588">
    <property type="protein sequence ID" value="AFK67007.1"/>
    <property type="molecule type" value="Genomic_DNA"/>
</dbReference>
<organism evidence="2 3">
    <name type="scientific">Pseudomonas putida ND6</name>
    <dbReference type="NCBI Taxonomy" id="231023"/>
    <lineage>
        <taxon>Bacteria</taxon>
        <taxon>Pseudomonadati</taxon>
        <taxon>Pseudomonadota</taxon>
        <taxon>Gammaproteobacteria</taxon>
        <taxon>Pseudomonadales</taxon>
        <taxon>Pseudomonadaceae</taxon>
        <taxon>Pseudomonas</taxon>
    </lineage>
</organism>
<gene>
    <name evidence="2" type="ORF">YSA_00433</name>
</gene>
<dbReference type="AlphaFoldDB" id="I3UND6"/>
<sequence>MASALACGVAEEPRVAVLGLQAGQATPQQAGGQAAKPGQLGRRGKVGGGQGLLVGHGHSVENQNSRHVRRIDEKSPANACRSVD</sequence>
<name>I3UND6_PSEPU</name>
<protein>
    <submittedName>
        <fullName evidence="2">Uncharacterized protein</fullName>
    </submittedName>
</protein>
<feature type="compositionally biased region" description="Low complexity" evidence="1">
    <location>
        <begin position="24"/>
        <end position="40"/>
    </location>
</feature>
<proteinExistence type="predicted"/>
<evidence type="ECO:0000313" key="3">
    <source>
        <dbReference type="Proteomes" id="UP000005268"/>
    </source>
</evidence>
<feature type="region of interest" description="Disordered" evidence="1">
    <location>
        <begin position="24"/>
        <end position="84"/>
    </location>
</feature>
<accession>I3UND6</accession>
<evidence type="ECO:0000256" key="1">
    <source>
        <dbReference type="SAM" id="MobiDB-lite"/>
    </source>
</evidence>